<dbReference type="Pfam" id="PF13432">
    <property type="entry name" value="TPR_16"/>
    <property type="match status" value="2"/>
</dbReference>
<dbReference type="PROSITE" id="PS50293">
    <property type="entry name" value="TPR_REGION"/>
    <property type="match status" value="2"/>
</dbReference>
<feature type="region of interest" description="Disordered" evidence="9">
    <location>
        <begin position="677"/>
        <end position="700"/>
    </location>
</feature>
<keyword evidence="6" id="KW-0677">Repeat</keyword>
<gene>
    <name evidence="11" type="ORF">H3V53_39410</name>
</gene>
<keyword evidence="12" id="KW-1185">Reference proteome</keyword>
<dbReference type="EC" id="2.4.1.255" evidence="3"/>
<dbReference type="Gene3D" id="1.25.40.10">
    <property type="entry name" value="Tetratricopeptide repeat domain"/>
    <property type="match status" value="3"/>
</dbReference>
<evidence type="ECO:0000256" key="9">
    <source>
        <dbReference type="SAM" id="MobiDB-lite"/>
    </source>
</evidence>
<proteinExistence type="inferred from homology"/>
<dbReference type="InterPro" id="IPR019734">
    <property type="entry name" value="TPR_rpt"/>
</dbReference>
<reference evidence="11 12" key="1">
    <citation type="journal article" date="2022" name="Arch. Microbiol.">
        <title>Paraburkholderia bengalensis sp. nov. isolated from roots of Oryza sativa, IR64.</title>
        <authorList>
            <person name="Nag P."/>
            <person name="Mondal N."/>
            <person name="Sarkar J."/>
            <person name="Das S."/>
        </authorList>
    </citation>
    <scope>NUCLEOTIDE SEQUENCE [LARGE SCALE GENOMIC DNA]</scope>
    <source>
        <strain evidence="11 12">IR64_4_BI</strain>
    </source>
</reference>
<dbReference type="Gene3D" id="3.40.50.2000">
    <property type="entry name" value="Glycogen Phosphorylase B"/>
    <property type="match status" value="1"/>
</dbReference>
<evidence type="ECO:0000256" key="4">
    <source>
        <dbReference type="ARBA" id="ARBA00022676"/>
    </source>
</evidence>
<dbReference type="RefSeq" id="WP_336602518.1">
    <property type="nucleotide sequence ID" value="NZ_JACFYJ010000143.1"/>
</dbReference>
<evidence type="ECO:0000256" key="2">
    <source>
        <dbReference type="ARBA" id="ARBA00005386"/>
    </source>
</evidence>
<feature type="repeat" description="TPR" evidence="8">
    <location>
        <begin position="89"/>
        <end position="122"/>
    </location>
</feature>
<dbReference type="Proteomes" id="UP001386437">
    <property type="component" value="Unassembled WGS sequence"/>
</dbReference>
<comment type="caution">
    <text evidence="11">The sequence shown here is derived from an EMBL/GenBank/DDBJ whole genome shotgun (WGS) entry which is preliminary data.</text>
</comment>
<evidence type="ECO:0000256" key="1">
    <source>
        <dbReference type="ARBA" id="ARBA00004922"/>
    </source>
</evidence>
<evidence type="ECO:0000259" key="10">
    <source>
        <dbReference type="Pfam" id="PF13844"/>
    </source>
</evidence>
<feature type="compositionally biased region" description="Basic and acidic residues" evidence="9">
    <location>
        <begin position="691"/>
        <end position="700"/>
    </location>
</feature>
<keyword evidence="4" id="KW-0328">Glycosyltransferase</keyword>
<feature type="repeat" description="TPR" evidence="8">
    <location>
        <begin position="123"/>
        <end position="156"/>
    </location>
</feature>
<evidence type="ECO:0000256" key="5">
    <source>
        <dbReference type="ARBA" id="ARBA00022679"/>
    </source>
</evidence>
<comment type="similarity">
    <text evidence="2">Belongs to the glycosyltransferase 41 family. O-GlcNAc transferase subfamily.</text>
</comment>
<evidence type="ECO:0000256" key="7">
    <source>
        <dbReference type="ARBA" id="ARBA00022803"/>
    </source>
</evidence>
<organism evidence="11 12">
    <name type="scientific">Paraburkholderia bengalensis</name>
    <dbReference type="NCBI Taxonomy" id="2747562"/>
    <lineage>
        <taxon>Bacteria</taxon>
        <taxon>Pseudomonadati</taxon>
        <taxon>Pseudomonadota</taxon>
        <taxon>Betaproteobacteria</taxon>
        <taxon>Burkholderiales</taxon>
        <taxon>Burkholderiaceae</taxon>
        <taxon>Paraburkholderia</taxon>
    </lineage>
</organism>
<dbReference type="EMBL" id="JACFYJ010000143">
    <property type="protein sequence ID" value="MEI6002940.1"/>
    <property type="molecule type" value="Genomic_DNA"/>
</dbReference>
<dbReference type="SUPFAM" id="SSF48452">
    <property type="entry name" value="TPR-like"/>
    <property type="match status" value="1"/>
</dbReference>
<dbReference type="InterPro" id="IPR011990">
    <property type="entry name" value="TPR-like_helical_dom_sf"/>
</dbReference>
<evidence type="ECO:0000256" key="8">
    <source>
        <dbReference type="PROSITE-ProRule" id="PRU00339"/>
    </source>
</evidence>
<dbReference type="Pfam" id="PF00515">
    <property type="entry name" value="TPR_1"/>
    <property type="match status" value="1"/>
</dbReference>
<keyword evidence="7 8" id="KW-0802">TPR repeat</keyword>
<evidence type="ECO:0000313" key="12">
    <source>
        <dbReference type="Proteomes" id="UP001386437"/>
    </source>
</evidence>
<dbReference type="SUPFAM" id="SSF53756">
    <property type="entry name" value="UDP-Glycosyltransferase/glycogen phosphorylase"/>
    <property type="match status" value="1"/>
</dbReference>
<dbReference type="PROSITE" id="PS50005">
    <property type="entry name" value="TPR"/>
    <property type="match status" value="5"/>
</dbReference>
<dbReference type="Pfam" id="PF13844">
    <property type="entry name" value="Glyco_transf_41"/>
    <property type="match status" value="2"/>
</dbReference>
<dbReference type="PANTHER" id="PTHR44835">
    <property type="entry name" value="UDP-N-ACETYLGLUCOSAMINE--PEPTIDE N-ACETYLGLUCOSAMINYLTRANSFERASE SPINDLY-RELATED"/>
    <property type="match status" value="1"/>
</dbReference>
<protein>
    <recommendedName>
        <fullName evidence="3">protein O-GlcNAc transferase</fullName>
        <ecNumber evidence="3">2.4.1.255</ecNumber>
    </recommendedName>
</protein>
<evidence type="ECO:0000256" key="6">
    <source>
        <dbReference type="ARBA" id="ARBA00022737"/>
    </source>
</evidence>
<dbReference type="PANTHER" id="PTHR44835:SF1">
    <property type="entry name" value="PROTEIN O-GLCNAC TRANSFERASE"/>
    <property type="match status" value="1"/>
</dbReference>
<feature type="repeat" description="TPR" evidence="8">
    <location>
        <begin position="157"/>
        <end position="190"/>
    </location>
</feature>
<feature type="repeat" description="TPR" evidence="8">
    <location>
        <begin position="191"/>
        <end position="224"/>
    </location>
</feature>
<keyword evidence="5" id="KW-0808">Transferase</keyword>
<feature type="domain" description="O-GlcNAc transferase C-terminal" evidence="10">
    <location>
        <begin position="474"/>
        <end position="654"/>
    </location>
</feature>
<feature type="repeat" description="TPR" evidence="8">
    <location>
        <begin position="225"/>
        <end position="258"/>
    </location>
</feature>
<dbReference type="Gene3D" id="3.40.50.11380">
    <property type="match status" value="1"/>
</dbReference>
<dbReference type="SMART" id="SM00028">
    <property type="entry name" value="TPR"/>
    <property type="match status" value="7"/>
</dbReference>
<comment type="pathway">
    <text evidence="1">Protein modification; protein glycosylation.</text>
</comment>
<sequence length="700" mass="76758">MSATGDPEQHASSDVASAPADFASLLQAAFVHHQSGRASEAAALYKRILQHDGHHADAMHFLGVLACDVGDLPAGIDLIEKSLQLYPNAIYYNNLGNMRARGRDLRGAIDAYQHAIALAPDYAEAYSNLGYVQREAGDPMSAIDSCDTAVQLKPSYAEGWVNLGNAFFDLGTDDAALRHYMKALELNPNHAQAHNNVGNILVKYGRPADAEPCYRRALMLQPNVAFLHNNLGSVLRDQGRLDEAIASYRQAVSLDPGYAEANSNLLLLLNTHPRVSQTEQLEEARAFGAHQAAKAGPYEHVRPTAGAARRLRVGFVSGDLHSHPVGFFLESVLRHLDPARLELVAYVSRLREDSLTQRLKSCFTAWYDVSRLDDDACARRIHVDGIDILVDLSGHTNHNRLAVFARKPAPIQATWLGYFATTGIAAIDYVIADRHVLPADEAAHFVETPWRLPHAYLCFTPPDEAIEAGPLPALERGAITFGCFNHLVKLNDAVIALWSRVLHAVPNARLLLKTKQLDDPSVRTATLERFGAHGVAREQLMLEGQSPRAELLASYNRIDIALDPFPYTGGTTSVEALWMGVPVLTRRGDRFLSHVGESILNTVGLSEWIARDDEDYVAKAVYFSASMAQLAGLRATLRDRLAASPLCDAPLFARHLEDAFQNMWALHAAASHDHARDRRSGIADSTSLEDAPDRTGRNFA</sequence>
<dbReference type="Pfam" id="PF13414">
    <property type="entry name" value="TPR_11"/>
    <property type="match status" value="1"/>
</dbReference>
<name>A0ABU8J5I4_9BURK</name>
<dbReference type="InterPro" id="IPR029489">
    <property type="entry name" value="OGT/SEC/SPY_C"/>
</dbReference>
<evidence type="ECO:0000313" key="11">
    <source>
        <dbReference type="EMBL" id="MEI6002940.1"/>
    </source>
</evidence>
<feature type="domain" description="O-GlcNAc transferase C-terminal" evidence="10">
    <location>
        <begin position="295"/>
        <end position="456"/>
    </location>
</feature>
<accession>A0ABU8J5I4</accession>
<evidence type="ECO:0000256" key="3">
    <source>
        <dbReference type="ARBA" id="ARBA00011970"/>
    </source>
</evidence>
<dbReference type="InterPro" id="IPR051939">
    <property type="entry name" value="Glycosyltr_41/O-GlcNAc_trsf"/>
</dbReference>